<feature type="domain" description="TF-B3" evidence="6">
    <location>
        <begin position="1"/>
        <end position="64"/>
    </location>
</feature>
<evidence type="ECO:0000259" key="6">
    <source>
        <dbReference type="PROSITE" id="PS50863"/>
    </source>
</evidence>
<dbReference type="InterPro" id="IPR015300">
    <property type="entry name" value="DNA-bd_pseudobarrel_sf"/>
</dbReference>
<evidence type="ECO:0000256" key="1">
    <source>
        <dbReference type="ARBA" id="ARBA00004123"/>
    </source>
</evidence>
<comment type="caution">
    <text evidence="7">The sequence shown here is derived from an EMBL/GenBank/DDBJ whole genome shotgun (WGS) entry which is preliminary data.</text>
</comment>
<dbReference type="InterPro" id="IPR003340">
    <property type="entry name" value="B3_DNA-bd"/>
</dbReference>
<dbReference type="AlphaFoldDB" id="A0A835B556"/>
<dbReference type="Pfam" id="PF02362">
    <property type="entry name" value="B3"/>
    <property type="match status" value="1"/>
</dbReference>
<evidence type="ECO:0000313" key="7">
    <source>
        <dbReference type="EMBL" id="KAF8688192.1"/>
    </source>
</evidence>
<accession>A0A835B556</accession>
<evidence type="ECO:0000256" key="4">
    <source>
        <dbReference type="ARBA" id="ARBA00023163"/>
    </source>
</evidence>
<keyword evidence="3" id="KW-0238">DNA-binding</keyword>
<gene>
    <name evidence="7" type="ORF">HU200_042427</name>
</gene>
<dbReference type="EMBL" id="JACEFO010002041">
    <property type="protein sequence ID" value="KAF8688192.1"/>
    <property type="molecule type" value="Genomic_DNA"/>
</dbReference>
<comment type="subcellular location">
    <subcellularLocation>
        <location evidence="1">Nucleus</location>
    </subcellularLocation>
</comment>
<dbReference type="PROSITE" id="PS50863">
    <property type="entry name" value="B3"/>
    <property type="match status" value="1"/>
</dbReference>
<reference evidence="7" key="1">
    <citation type="submission" date="2020-07" db="EMBL/GenBank/DDBJ databases">
        <title>Genome sequence and genetic diversity analysis of an under-domesticated orphan crop, white fonio (Digitaria exilis).</title>
        <authorList>
            <person name="Bennetzen J.L."/>
            <person name="Chen S."/>
            <person name="Ma X."/>
            <person name="Wang X."/>
            <person name="Yssel A.E.J."/>
            <person name="Chaluvadi S.R."/>
            <person name="Johnson M."/>
            <person name="Gangashetty P."/>
            <person name="Hamidou F."/>
            <person name="Sanogo M.D."/>
            <person name="Zwaenepoel A."/>
            <person name="Wallace J."/>
            <person name="Van De Peer Y."/>
            <person name="Van Deynze A."/>
        </authorList>
    </citation>
    <scope>NUCLEOTIDE SEQUENCE</scope>
    <source>
        <tissue evidence="7">Leaves</tissue>
    </source>
</reference>
<sequence>MIRLQDSMGSNISWQVPGKFYKNGDCQLGSGWKKFCQDIGLKNGDVLTIRVIQTQLWDVIITRS</sequence>
<organism evidence="7 8">
    <name type="scientific">Digitaria exilis</name>
    <dbReference type="NCBI Taxonomy" id="1010633"/>
    <lineage>
        <taxon>Eukaryota</taxon>
        <taxon>Viridiplantae</taxon>
        <taxon>Streptophyta</taxon>
        <taxon>Embryophyta</taxon>
        <taxon>Tracheophyta</taxon>
        <taxon>Spermatophyta</taxon>
        <taxon>Magnoliopsida</taxon>
        <taxon>Liliopsida</taxon>
        <taxon>Poales</taxon>
        <taxon>Poaceae</taxon>
        <taxon>PACMAD clade</taxon>
        <taxon>Panicoideae</taxon>
        <taxon>Panicodae</taxon>
        <taxon>Paniceae</taxon>
        <taxon>Anthephorinae</taxon>
        <taxon>Digitaria</taxon>
    </lineage>
</organism>
<evidence type="ECO:0000313" key="8">
    <source>
        <dbReference type="Proteomes" id="UP000636709"/>
    </source>
</evidence>
<keyword evidence="4" id="KW-0804">Transcription</keyword>
<keyword evidence="8" id="KW-1185">Reference proteome</keyword>
<keyword evidence="5" id="KW-0539">Nucleus</keyword>
<name>A0A835B556_9POAL</name>
<dbReference type="SUPFAM" id="SSF101936">
    <property type="entry name" value="DNA-binding pseudobarrel domain"/>
    <property type="match status" value="1"/>
</dbReference>
<evidence type="ECO:0000256" key="3">
    <source>
        <dbReference type="ARBA" id="ARBA00023125"/>
    </source>
</evidence>
<dbReference type="Gene3D" id="2.40.330.10">
    <property type="entry name" value="DNA-binding pseudobarrel domain"/>
    <property type="match status" value="1"/>
</dbReference>
<evidence type="ECO:0000256" key="2">
    <source>
        <dbReference type="ARBA" id="ARBA00023015"/>
    </source>
</evidence>
<dbReference type="OrthoDB" id="696439at2759"/>
<dbReference type="GO" id="GO:0005634">
    <property type="term" value="C:nucleus"/>
    <property type="evidence" value="ECO:0007669"/>
    <property type="project" value="UniProtKB-SubCell"/>
</dbReference>
<dbReference type="GO" id="GO:0003677">
    <property type="term" value="F:DNA binding"/>
    <property type="evidence" value="ECO:0007669"/>
    <property type="project" value="UniProtKB-KW"/>
</dbReference>
<evidence type="ECO:0000256" key="5">
    <source>
        <dbReference type="ARBA" id="ARBA00023242"/>
    </source>
</evidence>
<keyword evidence="2" id="KW-0805">Transcription regulation</keyword>
<proteinExistence type="predicted"/>
<protein>
    <recommendedName>
        <fullName evidence="6">TF-B3 domain-containing protein</fullName>
    </recommendedName>
</protein>
<dbReference type="Proteomes" id="UP000636709">
    <property type="component" value="Unassembled WGS sequence"/>
</dbReference>